<dbReference type="AlphaFoldDB" id="A0A2S5ABZ7"/>
<keyword evidence="2" id="KW-1185">Reference proteome</keyword>
<dbReference type="EMBL" id="PQVG01000003">
    <property type="protein sequence ID" value="POY40088.1"/>
    <property type="molecule type" value="Genomic_DNA"/>
</dbReference>
<proteinExistence type="predicted"/>
<accession>A0A2S5ABZ7</accession>
<dbReference type="RefSeq" id="WP_103805151.1">
    <property type="nucleotide sequence ID" value="NZ_PQVG01000003.1"/>
</dbReference>
<organism evidence="1 2">
    <name type="scientific">Flavobacterium alvei</name>
    <dbReference type="NCBI Taxonomy" id="2080416"/>
    <lineage>
        <taxon>Bacteria</taxon>
        <taxon>Pseudomonadati</taxon>
        <taxon>Bacteroidota</taxon>
        <taxon>Flavobacteriia</taxon>
        <taxon>Flavobacteriales</taxon>
        <taxon>Flavobacteriaceae</taxon>
        <taxon>Flavobacterium</taxon>
    </lineage>
</organism>
<name>A0A2S5ABZ7_9FLAO</name>
<evidence type="ECO:0000313" key="1">
    <source>
        <dbReference type="EMBL" id="POY40088.1"/>
    </source>
</evidence>
<protein>
    <submittedName>
        <fullName evidence="1">Uncharacterized protein</fullName>
    </submittedName>
</protein>
<dbReference type="PROSITE" id="PS51257">
    <property type="entry name" value="PROKAR_LIPOPROTEIN"/>
    <property type="match status" value="1"/>
</dbReference>
<dbReference type="OrthoDB" id="1326950at2"/>
<comment type="caution">
    <text evidence="1">The sequence shown here is derived from an EMBL/GenBank/DDBJ whole genome shotgun (WGS) entry which is preliminary data.</text>
</comment>
<reference evidence="1 2" key="1">
    <citation type="submission" date="2018-01" db="EMBL/GenBank/DDBJ databases">
        <authorList>
            <person name="Gaut B.S."/>
            <person name="Morton B.R."/>
            <person name="Clegg M.T."/>
            <person name="Duvall M.R."/>
        </authorList>
    </citation>
    <scope>NUCLEOTIDE SEQUENCE [LARGE SCALE GENOMIC DNA]</scope>
    <source>
        <strain evidence="1 2">HR-AY</strain>
    </source>
</reference>
<dbReference type="Proteomes" id="UP000237310">
    <property type="component" value="Unassembled WGS sequence"/>
</dbReference>
<gene>
    <name evidence="1" type="ORF">C3L50_05425</name>
</gene>
<sequence>MKNQILTIVTLLFLISCGKSEKPIEPEKIQDSVVITPKESEIKEVETPIYNYEKDSDFSKELDLVLLSKVATNLKIKYEDIETNKTSSIVYSDETAFFTITYVAKKWKEGIENWEENDGDYLERIYVFVNKSNGRIIDKVLDDESCVYENEALKVEKTEIFKKLIKLNENITGIMLSTLYYVSAHDVGYDETKFSILALDGNKIIKLVYAYPIQIENSDSLDGDVLEKETRNSTISISDSATNGFFDLKISKFFKYEKGKITDFENENNDKIIHKNKKESQVLKFNGKIYLFNSEDRLRFLTNY</sequence>
<evidence type="ECO:0000313" key="2">
    <source>
        <dbReference type="Proteomes" id="UP000237310"/>
    </source>
</evidence>